<sequence length="108" mass="12329">MDQLTQFAPIILMFVVVYFFMIRPQMKKAKQERNYASELKRGDRVVTKSGMHGKVVDFSEKNNAVIIETGAGKITFDRSSISMEMSKKLNEPAKPEKESKAKAIKEKK</sequence>
<evidence type="ECO:0000256" key="1">
    <source>
        <dbReference type="ARBA" id="ARBA00004162"/>
    </source>
</evidence>
<dbReference type="Proteomes" id="UP000051643">
    <property type="component" value="Unassembled WGS sequence"/>
</dbReference>
<dbReference type="Pfam" id="PF02699">
    <property type="entry name" value="YajC"/>
    <property type="match status" value="1"/>
</dbReference>
<comment type="similarity">
    <text evidence="2">Belongs to the YajC family.</text>
</comment>
<accession>A0A0Q9Z9F9</accession>
<evidence type="ECO:0000313" key="14">
    <source>
        <dbReference type="Proteomes" id="UP000051643"/>
    </source>
</evidence>
<evidence type="ECO:0000256" key="6">
    <source>
        <dbReference type="ARBA" id="ARBA00022692"/>
    </source>
</evidence>
<dbReference type="OrthoDB" id="9800132at2"/>
<evidence type="ECO:0000256" key="2">
    <source>
        <dbReference type="ARBA" id="ARBA00006742"/>
    </source>
</evidence>
<protein>
    <recommendedName>
        <fullName evidence="3">Sec translocon accessory complex subunit YajC</fullName>
    </recommendedName>
</protein>
<dbReference type="STRING" id="270918.APR42_15815"/>
<dbReference type="GO" id="GO:0015031">
    <property type="term" value="P:protein transport"/>
    <property type="evidence" value="ECO:0007669"/>
    <property type="project" value="UniProtKB-KW"/>
</dbReference>
<dbReference type="PRINTS" id="PR01853">
    <property type="entry name" value="YAJCTRNLCASE"/>
</dbReference>
<keyword evidence="9" id="KW-0811">Translocation</keyword>
<dbReference type="NCBIfam" id="TIGR00739">
    <property type="entry name" value="yajC"/>
    <property type="match status" value="1"/>
</dbReference>
<keyword evidence="8 12" id="KW-1133">Transmembrane helix</keyword>
<keyword evidence="14" id="KW-1185">Reference proteome</keyword>
<keyword evidence="6 12" id="KW-0812">Transmembrane</keyword>
<feature type="transmembrane region" description="Helical" evidence="12">
    <location>
        <begin position="6"/>
        <end position="23"/>
    </location>
</feature>
<keyword evidence="4" id="KW-0813">Transport</keyword>
<comment type="caution">
    <text evidence="13">The sequence shown here is derived from an EMBL/GenBank/DDBJ whole genome shotgun (WGS) entry which is preliminary data.</text>
</comment>
<evidence type="ECO:0000256" key="7">
    <source>
        <dbReference type="ARBA" id="ARBA00022927"/>
    </source>
</evidence>
<proteinExistence type="inferred from homology"/>
<dbReference type="AlphaFoldDB" id="A0A0Q9Z9F9"/>
<evidence type="ECO:0000256" key="12">
    <source>
        <dbReference type="SAM" id="Phobius"/>
    </source>
</evidence>
<name>A0A0Q9Z9F9_9FLAO</name>
<evidence type="ECO:0000313" key="13">
    <source>
        <dbReference type="EMBL" id="KRG29599.1"/>
    </source>
</evidence>
<evidence type="ECO:0000256" key="9">
    <source>
        <dbReference type="ARBA" id="ARBA00023010"/>
    </source>
</evidence>
<reference evidence="13" key="1">
    <citation type="submission" date="2015-10" db="EMBL/GenBank/DDBJ databases">
        <title>Draft genome sequence of Salegentibacter mishustinae KCTC 12263.</title>
        <authorList>
            <person name="Lin W."/>
            <person name="Zheng Q."/>
        </authorList>
    </citation>
    <scope>NUCLEOTIDE SEQUENCE [LARGE SCALE GENOMIC DNA]</scope>
    <source>
        <strain evidence="13">KCTC 12263</strain>
    </source>
</reference>
<dbReference type="RefSeq" id="WP_057481221.1">
    <property type="nucleotide sequence ID" value="NZ_BMWR01000001.1"/>
</dbReference>
<comment type="subcellular location">
    <subcellularLocation>
        <location evidence="1">Cell membrane</location>
        <topology evidence="1">Single-pass membrane protein</topology>
    </subcellularLocation>
</comment>
<keyword evidence="10 12" id="KW-0472">Membrane</keyword>
<evidence type="ECO:0000256" key="11">
    <source>
        <dbReference type="SAM" id="MobiDB-lite"/>
    </source>
</evidence>
<dbReference type="InterPro" id="IPR003849">
    <property type="entry name" value="Preprotein_translocase_YajC"/>
</dbReference>
<dbReference type="PANTHER" id="PTHR33909">
    <property type="entry name" value="SEC TRANSLOCON ACCESSORY COMPLEX SUBUNIT YAJC"/>
    <property type="match status" value="1"/>
</dbReference>
<organism evidence="13 14">
    <name type="scientific">Salegentibacter mishustinae</name>
    <dbReference type="NCBI Taxonomy" id="270918"/>
    <lineage>
        <taxon>Bacteria</taxon>
        <taxon>Pseudomonadati</taxon>
        <taxon>Bacteroidota</taxon>
        <taxon>Flavobacteriia</taxon>
        <taxon>Flavobacteriales</taxon>
        <taxon>Flavobacteriaceae</taxon>
        <taxon>Salegentibacter</taxon>
    </lineage>
</organism>
<dbReference type="SMART" id="SM01323">
    <property type="entry name" value="YajC"/>
    <property type="match status" value="1"/>
</dbReference>
<evidence type="ECO:0000256" key="4">
    <source>
        <dbReference type="ARBA" id="ARBA00022448"/>
    </source>
</evidence>
<gene>
    <name evidence="13" type="ORF">APR42_15815</name>
</gene>
<dbReference type="EMBL" id="LKTP01000007">
    <property type="protein sequence ID" value="KRG29599.1"/>
    <property type="molecule type" value="Genomic_DNA"/>
</dbReference>
<evidence type="ECO:0000256" key="10">
    <source>
        <dbReference type="ARBA" id="ARBA00023136"/>
    </source>
</evidence>
<feature type="region of interest" description="Disordered" evidence="11">
    <location>
        <begin position="86"/>
        <end position="108"/>
    </location>
</feature>
<keyword evidence="5" id="KW-1003">Cell membrane</keyword>
<evidence type="ECO:0000256" key="5">
    <source>
        <dbReference type="ARBA" id="ARBA00022475"/>
    </source>
</evidence>
<dbReference type="GO" id="GO:0005886">
    <property type="term" value="C:plasma membrane"/>
    <property type="evidence" value="ECO:0007669"/>
    <property type="project" value="UniProtKB-SubCell"/>
</dbReference>
<evidence type="ECO:0000256" key="8">
    <source>
        <dbReference type="ARBA" id="ARBA00022989"/>
    </source>
</evidence>
<evidence type="ECO:0000256" key="3">
    <source>
        <dbReference type="ARBA" id="ARBA00014962"/>
    </source>
</evidence>
<dbReference type="PANTHER" id="PTHR33909:SF1">
    <property type="entry name" value="SEC TRANSLOCON ACCESSORY COMPLEX SUBUNIT YAJC"/>
    <property type="match status" value="1"/>
</dbReference>
<keyword evidence="7" id="KW-0653">Protein transport</keyword>